<keyword evidence="1" id="KW-0677">Repeat</keyword>
<protein>
    <submittedName>
        <fullName evidence="5">Tetratricopeptide repeat protein</fullName>
    </submittedName>
</protein>
<dbReference type="SUPFAM" id="SSF48452">
    <property type="entry name" value="TPR-like"/>
    <property type="match status" value="1"/>
</dbReference>
<comment type="caution">
    <text evidence="5">The sequence shown here is derived from an EMBL/GenBank/DDBJ whole genome shotgun (WGS) entry which is preliminary data.</text>
</comment>
<dbReference type="Gene3D" id="1.25.40.10">
    <property type="entry name" value="Tetratricopeptide repeat domain"/>
    <property type="match status" value="1"/>
</dbReference>
<dbReference type="AlphaFoldDB" id="A0A3S0XCH1"/>
<dbReference type="PANTHER" id="PTHR44858">
    <property type="entry name" value="TETRATRICOPEPTIDE REPEAT PROTEIN 6"/>
    <property type="match status" value="1"/>
</dbReference>
<dbReference type="InterPro" id="IPR050498">
    <property type="entry name" value="Ycf3"/>
</dbReference>
<dbReference type="OrthoDB" id="657958at2"/>
<evidence type="ECO:0000313" key="5">
    <source>
        <dbReference type="EMBL" id="RUR66208.1"/>
    </source>
</evidence>
<proteinExistence type="predicted"/>
<keyword evidence="2 3" id="KW-0802">TPR repeat</keyword>
<gene>
    <name evidence="5" type="ORF">EJP67_03965</name>
</gene>
<dbReference type="PROSITE" id="PS50293">
    <property type="entry name" value="TPR_REGION"/>
    <property type="match status" value="1"/>
</dbReference>
<evidence type="ECO:0000256" key="1">
    <source>
        <dbReference type="ARBA" id="ARBA00022737"/>
    </source>
</evidence>
<evidence type="ECO:0000256" key="4">
    <source>
        <dbReference type="SAM" id="MobiDB-lite"/>
    </source>
</evidence>
<dbReference type="InterPro" id="IPR011990">
    <property type="entry name" value="TPR-like_helical_dom_sf"/>
</dbReference>
<dbReference type="Proteomes" id="UP000281118">
    <property type="component" value="Unassembled WGS sequence"/>
</dbReference>
<accession>A0A3S0XCH1</accession>
<dbReference type="Pfam" id="PF13432">
    <property type="entry name" value="TPR_16"/>
    <property type="match status" value="1"/>
</dbReference>
<organism evidence="5 6">
    <name type="scientific">Variovorax guangxiensis</name>
    <dbReference type="NCBI Taxonomy" id="1775474"/>
    <lineage>
        <taxon>Bacteria</taxon>
        <taxon>Pseudomonadati</taxon>
        <taxon>Pseudomonadota</taxon>
        <taxon>Betaproteobacteria</taxon>
        <taxon>Burkholderiales</taxon>
        <taxon>Comamonadaceae</taxon>
        <taxon>Variovorax</taxon>
    </lineage>
</organism>
<evidence type="ECO:0000256" key="3">
    <source>
        <dbReference type="PROSITE-ProRule" id="PRU00339"/>
    </source>
</evidence>
<dbReference type="RefSeq" id="WP_126019639.1">
    <property type="nucleotide sequence ID" value="NZ_RXFT01000001.1"/>
</dbReference>
<name>A0A3S0XCH1_9BURK</name>
<dbReference type="PROSITE" id="PS50005">
    <property type="entry name" value="TPR"/>
    <property type="match status" value="1"/>
</dbReference>
<reference evidence="5 6" key="1">
    <citation type="submission" date="2018-12" db="EMBL/GenBank/DDBJ databases">
        <title>The genome sequences of Variovorax guangxiensis DSM 27352.</title>
        <authorList>
            <person name="Gao J."/>
            <person name="Sun J."/>
        </authorList>
    </citation>
    <scope>NUCLEOTIDE SEQUENCE [LARGE SCALE GENOMIC DNA]</scope>
    <source>
        <strain evidence="5 6">DSM 27352</strain>
    </source>
</reference>
<dbReference type="EMBL" id="RXFT01000001">
    <property type="protein sequence ID" value="RUR66208.1"/>
    <property type="molecule type" value="Genomic_DNA"/>
</dbReference>
<dbReference type="InterPro" id="IPR019734">
    <property type="entry name" value="TPR_rpt"/>
</dbReference>
<evidence type="ECO:0000256" key="2">
    <source>
        <dbReference type="ARBA" id="ARBA00022803"/>
    </source>
</evidence>
<dbReference type="PANTHER" id="PTHR44858:SF1">
    <property type="entry name" value="UDP-N-ACETYLGLUCOSAMINE--PEPTIDE N-ACETYLGLUCOSAMINYLTRANSFERASE SPINDLY-RELATED"/>
    <property type="match status" value="1"/>
</dbReference>
<dbReference type="SMART" id="SM00028">
    <property type="entry name" value="TPR"/>
    <property type="match status" value="3"/>
</dbReference>
<feature type="region of interest" description="Disordered" evidence="4">
    <location>
        <begin position="13"/>
        <end position="32"/>
    </location>
</feature>
<feature type="repeat" description="TPR" evidence="3">
    <location>
        <begin position="182"/>
        <end position="215"/>
    </location>
</feature>
<evidence type="ECO:0000313" key="6">
    <source>
        <dbReference type="Proteomes" id="UP000281118"/>
    </source>
</evidence>
<sequence>MLPRFLQRLAARLTGSAPPPEPPAKGAAATSTSTLKKGDVLAYRNANAWRAVWVLEVDPWPDGTSVAHCLSYQQLDEKPTLESLKHAEVLIWHSPIDADGVSQGSELIGNRQPAEDDLVGFAEYLKLTDFPRYLALMGQDGQEIVRQANAHYLRGNELCEQGRKEEGIAEYDAAVELFPLFFEAIDNRAFTRMELGNFQEALDDFEQSLQVNPDGEAAFFSKGECLMRLGELAAAEAIFAEGKERFPGKKALFGEFLGRVRAQQRSGNK</sequence>